<sequence length="208" mass="24477">MYRPEKYIKDDKDFVFSFMRENPFASFIMKVKELVGTHIPVLAEGDENEWILYSHMANHNKQSKLLENGAEALVIFHGPHSYISSSWYKEKDISTWDYSAVHVNARIRLQTRKELEVSLEKLVRHFEKEQQEPLFYKDIPEDMLSSHLPLITGFWLEPYKVEGIAKLHQSYSSEDILRVTDKLEQSGECMHKKIAQDIMNQNKNKLKS</sequence>
<protein>
    <submittedName>
        <fullName evidence="1">FMN-binding negative transcriptional regulator</fullName>
    </submittedName>
</protein>
<keyword evidence="2" id="KW-1185">Reference proteome</keyword>
<dbReference type="EMBL" id="VHSF01000003">
    <property type="protein sequence ID" value="TRO64386.1"/>
    <property type="molecule type" value="Genomic_DNA"/>
</dbReference>
<dbReference type="Pfam" id="PF04299">
    <property type="entry name" value="FMN_bind_2"/>
    <property type="match status" value="1"/>
</dbReference>
<dbReference type="SUPFAM" id="SSF50475">
    <property type="entry name" value="FMN-binding split barrel"/>
    <property type="match status" value="1"/>
</dbReference>
<dbReference type="PANTHER" id="PTHR35802:SF1">
    <property type="entry name" value="PROTEASE SYNTHASE AND SPORULATION PROTEIN PAI 2"/>
    <property type="match status" value="1"/>
</dbReference>
<evidence type="ECO:0000313" key="2">
    <source>
        <dbReference type="Proteomes" id="UP000315131"/>
    </source>
</evidence>
<proteinExistence type="predicted"/>
<dbReference type="InterPro" id="IPR012349">
    <property type="entry name" value="Split_barrel_FMN-bd"/>
</dbReference>
<organism evidence="1 2">
    <name type="scientific">Christiangramia sabulilitoris</name>
    <dbReference type="NCBI Taxonomy" id="2583991"/>
    <lineage>
        <taxon>Bacteria</taxon>
        <taxon>Pseudomonadati</taxon>
        <taxon>Bacteroidota</taxon>
        <taxon>Flavobacteriia</taxon>
        <taxon>Flavobacteriales</taxon>
        <taxon>Flavobacteriaceae</taxon>
        <taxon>Christiangramia</taxon>
    </lineage>
</organism>
<dbReference type="Proteomes" id="UP000315131">
    <property type="component" value="Unassembled WGS sequence"/>
</dbReference>
<dbReference type="PIRSF" id="PIRSF010372">
    <property type="entry name" value="PaiB"/>
    <property type="match status" value="1"/>
</dbReference>
<dbReference type="InterPro" id="IPR007396">
    <property type="entry name" value="TR_PAI2-type"/>
</dbReference>
<accession>A0A550I079</accession>
<evidence type="ECO:0000313" key="1">
    <source>
        <dbReference type="EMBL" id="TRO64386.1"/>
    </source>
</evidence>
<dbReference type="Gene3D" id="2.30.110.10">
    <property type="entry name" value="Electron Transport, Fmn-binding Protein, Chain A"/>
    <property type="match status" value="1"/>
</dbReference>
<comment type="caution">
    <text evidence="1">The sequence shown here is derived from an EMBL/GenBank/DDBJ whole genome shotgun (WGS) entry which is preliminary data.</text>
</comment>
<dbReference type="RefSeq" id="WP_143411581.1">
    <property type="nucleotide sequence ID" value="NZ_VHSF01000003.1"/>
</dbReference>
<dbReference type="OrthoDB" id="9794948at2"/>
<reference evidence="1 2" key="1">
    <citation type="submission" date="2019-06" db="EMBL/GenBank/DDBJ databases">
        <title>Gramella sabulilitoris sp. nov., isolated from a marine sand.</title>
        <authorList>
            <person name="Yoon J.-H."/>
        </authorList>
    </citation>
    <scope>NUCLEOTIDE SEQUENCE [LARGE SCALE GENOMIC DNA]</scope>
    <source>
        <strain evidence="1 2">HSMS-1</strain>
    </source>
</reference>
<dbReference type="AlphaFoldDB" id="A0A550I079"/>
<gene>
    <name evidence="1" type="ORF">FGM01_12915</name>
</gene>
<name>A0A550I079_9FLAO</name>
<dbReference type="PANTHER" id="PTHR35802">
    <property type="entry name" value="PROTEASE SYNTHASE AND SPORULATION PROTEIN PAI 2"/>
    <property type="match status" value="1"/>
</dbReference>